<dbReference type="EMBL" id="AFNV02000011">
    <property type="protein sequence ID" value="ERJ19210.1"/>
    <property type="molecule type" value="Genomic_DNA"/>
</dbReference>
<dbReference type="InterPro" id="IPR002816">
    <property type="entry name" value="TraB/PrgY/GumN_fam"/>
</dbReference>
<dbReference type="NCBIfam" id="TIGR00261">
    <property type="entry name" value="traB"/>
    <property type="match status" value="1"/>
</dbReference>
<keyword evidence="1" id="KW-0472">Membrane</keyword>
<gene>
    <name evidence="2" type="primary">traB</name>
    <name evidence="2" type="ORF">SSPSH_001818</name>
</gene>
<reference evidence="2 3" key="1">
    <citation type="journal article" date="2011" name="J. Bacteriol.">
        <title>Genome sequence of Salinisphaera shabanensis, a gammaproteobacterium from the harsh, variable environment of the brine-seawater interface of the Shaban Deep in the Red Sea.</title>
        <authorList>
            <person name="Antunes A."/>
            <person name="Alam I."/>
            <person name="Bajic V.B."/>
            <person name="Stingl U."/>
        </authorList>
    </citation>
    <scope>NUCLEOTIDE SEQUENCE [LARGE SCALE GENOMIC DNA]</scope>
    <source>
        <strain evidence="2 3">E1L3A</strain>
    </source>
</reference>
<reference evidence="2 3" key="2">
    <citation type="journal article" date="2013" name="PLoS ONE">
        <title>INDIGO - INtegrated Data Warehouse of MIcrobial GenOmes with Examples from the Red Sea Extremophiles.</title>
        <authorList>
            <person name="Alam I."/>
            <person name="Antunes A."/>
            <person name="Kamau A.A."/>
            <person name="Ba Alawi W."/>
            <person name="Kalkatawi M."/>
            <person name="Stingl U."/>
            <person name="Bajic V.B."/>
        </authorList>
    </citation>
    <scope>NUCLEOTIDE SEQUENCE [LARGE SCALE GENOMIC DNA]</scope>
    <source>
        <strain evidence="2 3">E1L3A</strain>
    </source>
</reference>
<dbReference type="InterPro" id="IPR046345">
    <property type="entry name" value="TraB_PrgY-like"/>
</dbReference>
<feature type="transmembrane region" description="Helical" evidence="1">
    <location>
        <begin position="375"/>
        <end position="397"/>
    </location>
</feature>
<dbReference type="AlphaFoldDB" id="U2EMX8"/>
<dbReference type="eggNOG" id="COG1916">
    <property type="taxonomic scope" value="Bacteria"/>
</dbReference>
<dbReference type="Proteomes" id="UP000006242">
    <property type="component" value="Unassembled WGS sequence"/>
</dbReference>
<dbReference type="PANTHER" id="PTHR21530">
    <property type="entry name" value="PHEROMONE SHUTDOWN PROTEIN"/>
    <property type="match status" value="1"/>
</dbReference>
<dbReference type="InterPro" id="IPR005230">
    <property type="entry name" value="TraB_bac"/>
</dbReference>
<dbReference type="RefSeq" id="WP_006914801.1">
    <property type="nucleotide sequence ID" value="NZ_AFNV02000011.1"/>
</dbReference>
<comment type="caution">
    <text evidence="2">The sequence shown here is derived from an EMBL/GenBank/DDBJ whole genome shotgun (WGS) entry which is preliminary data.</text>
</comment>
<evidence type="ECO:0000256" key="1">
    <source>
        <dbReference type="SAM" id="Phobius"/>
    </source>
</evidence>
<keyword evidence="3" id="KW-1185">Reference proteome</keyword>
<sequence length="403" mass="43667">MTDMDSAADAHTGGPRRVVMRGEHKYTLLGTAHVSRASAEEVQNEIETGAYDTVAIELCDARHAALTRAGELEQMDLFQVLRQGKAGMVAANLALGAYQQRLADQFGIEPGAEMRAAITSCAAADLPLVLVDRNIGITLKRVYRRIPWWQRMSTLGALFASLLSREKIEESDIERLKEGDMLESTFNEFAAESATMHETLIDERDRYMAAQLLKRTPSRHTLVVVGAGHLKGLARYLEAGMDDPGEVVTELDRVPPGATWVKWLPWIVVALVFIGFAIGFSRSAGLGQQMVIEWVVINGALSAVGAALALAHPLTVVTAFIAAPLTSLNPTIGAGMVTAAAELWLRKPRVGDFSTLKSDVTKATGWWKNRVSRTLLVFVFSTVGSAAGTYIAGFRIVGQLFGS</sequence>
<keyword evidence="1" id="KW-0812">Transmembrane</keyword>
<protein>
    <submittedName>
        <fullName evidence="2">Pheromone shutdown protein</fullName>
    </submittedName>
</protein>
<organism evidence="2 3">
    <name type="scientific">Salinisphaera shabanensis E1L3A</name>
    <dbReference type="NCBI Taxonomy" id="1033802"/>
    <lineage>
        <taxon>Bacteria</taxon>
        <taxon>Pseudomonadati</taxon>
        <taxon>Pseudomonadota</taxon>
        <taxon>Gammaproteobacteria</taxon>
        <taxon>Salinisphaerales</taxon>
        <taxon>Salinisphaeraceae</taxon>
        <taxon>Salinisphaera</taxon>
    </lineage>
</organism>
<dbReference type="Pfam" id="PF01963">
    <property type="entry name" value="TraB_PrgY_gumN"/>
    <property type="match status" value="1"/>
</dbReference>
<feature type="transmembrane region" description="Helical" evidence="1">
    <location>
        <begin position="292"/>
        <end position="311"/>
    </location>
</feature>
<dbReference type="PANTHER" id="PTHR21530:SF7">
    <property type="entry name" value="TRAB DOMAIN-CONTAINING PROTEIN"/>
    <property type="match status" value="1"/>
</dbReference>
<keyword evidence="1" id="KW-1133">Transmembrane helix</keyword>
<accession>U2EMX8</accession>
<feature type="transmembrane region" description="Helical" evidence="1">
    <location>
        <begin position="263"/>
        <end position="280"/>
    </location>
</feature>
<proteinExistence type="predicted"/>
<dbReference type="STRING" id="1033802.SSPSH_001818"/>
<evidence type="ECO:0000313" key="2">
    <source>
        <dbReference type="EMBL" id="ERJ19210.1"/>
    </source>
</evidence>
<name>U2EMX8_9GAMM</name>
<feature type="transmembrane region" description="Helical" evidence="1">
    <location>
        <begin position="317"/>
        <end position="345"/>
    </location>
</feature>
<evidence type="ECO:0000313" key="3">
    <source>
        <dbReference type="Proteomes" id="UP000006242"/>
    </source>
</evidence>
<dbReference type="CDD" id="cd14726">
    <property type="entry name" value="TraB_PrgY-like"/>
    <property type="match status" value="1"/>
</dbReference>